<dbReference type="EMBL" id="GDHC01017908">
    <property type="protein sequence ID" value="JAQ00721.1"/>
    <property type="molecule type" value="Transcribed_RNA"/>
</dbReference>
<dbReference type="PRINTS" id="PR00081">
    <property type="entry name" value="GDHRDH"/>
</dbReference>
<reference evidence="4" key="2">
    <citation type="submission" date="2014-07" db="EMBL/GenBank/DDBJ databases">
        <authorList>
            <person name="Hull J."/>
        </authorList>
    </citation>
    <scope>NUCLEOTIDE SEQUENCE</scope>
</reference>
<keyword evidence="2" id="KW-0560">Oxidoreductase</keyword>
<reference evidence="5" key="3">
    <citation type="journal article" date="2016" name="Gigascience">
        <title>De novo construction of an expanded transcriptome assembly for the western tarnished plant bug, Lygus hesperus.</title>
        <authorList>
            <person name="Tassone E.E."/>
            <person name="Geib S.M."/>
            <person name="Hall B."/>
            <person name="Fabrick J.A."/>
            <person name="Brent C.S."/>
            <person name="Hull J.J."/>
        </authorList>
    </citation>
    <scope>NUCLEOTIDE SEQUENCE</scope>
</reference>
<evidence type="ECO:0000256" key="3">
    <source>
        <dbReference type="RuleBase" id="RU000363"/>
    </source>
</evidence>
<dbReference type="FunFam" id="3.40.50.720:FF:000047">
    <property type="entry name" value="NADP-dependent L-serine/L-allo-threonine dehydrogenase"/>
    <property type="match status" value="1"/>
</dbReference>
<dbReference type="InterPro" id="IPR036291">
    <property type="entry name" value="NAD(P)-bd_dom_sf"/>
</dbReference>
<evidence type="ECO:0000313" key="5">
    <source>
        <dbReference type="EMBL" id="JAQ00721.1"/>
    </source>
</evidence>
<dbReference type="AlphaFoldDB" id="A0A0A9WH69"/>
<sequence>MSDLEGKVVIVTGASSGIGEAIVVQLVEAGLRVAGLARRIGRVEKLAQSLEGKKGALSPVKCDVSVEDEVKNAFAWVEANLGPPTALINNAGVLKQGVLTGGKVDDMKQMFDTNVVGLAVCSREAIALMTKNNIPGTIININSTSGHCVIPVPGIAAYNASKYAVTALTEALRNELSLMKTNIRVTSLSPGLVESEMSDQLKGAFTPDQPILKAKDIADCVLFILKAPQYVNVSEMTVTHVNETSSTVSLSLASIMAKAGA</sequence>
<organism evidence="4">
    <name type="scientific">Lygus hesperus</name>
    <name type="common">Western plant bug</name>
    <dbReference type="NCBI Taxonomy" id="30085"/>
    <lineage>
        <taxon>Eukaryota</taxon>
        <taxon>Metazoa</taxon>
        <taxon>Ecdysozoa</taxon>
        <taxon>Arthropoda</taxon>
        <taxon>Hexapoda</taxon>
        <taxon>Insecta</taxon>
        <taxon>Pterygota</taxon>
        <taxon>Neoptera</taxon>
        <taxon>Paraneoptera</taxon>
        <taxon>Hemiptera</taxon>
        <taxon>Heteroptera</taxon>
        <taxon>Panheteroptera</taxon>
        <taxon>Cimicomorpha</taxon>
        <taxon>Miridae</taxon>
        <taxon>Mirini</taxon>
        <taxon>Lygus</taxon>
    </lineage>
</organism>
<gene>
    <name evidence="4" type="primary">DHRS11_6</name>
    <name evidence="5" type="synonym">DHRS11_2</name>
    <name evidence="4" type="ORF">CM83_47876</name>
    <name evidence="5" type="ORF">g.45362</name>
</gene>
<dbReference type="InterPro" id="IPR002347">
    <property type="entry name" value="SDR_fam"/>
</dbReference>
<proteinExistence type="inferred from homology"/>
<dbReference type="PANTHER" id="PTHR43115">
    <property type="entry name" value="DEHYDROGENASE/REDUCTASE SDR FAMILY MEMBER 11"/>
    <property type="match status" value="1"/>
</dbReference>
<dbReference type="SUPFAM" id="SSF51735">
    <property type="entry name" value="NAD(P)-binding Rossmann-fold domains"/>
    <property type="match status" value="1"/>
</dbReference>
<dbReference type="PRINTS" id="PR00080">
    <property type="entry name" value="SDRFAMILY"/>
</dbReference>
<dbReference type="EMBL" id="GBHO01036853">
    <property type="protein sequence ID" value="JAG06751.1"/>
    <property type="molecule type" value="Transcribed_RNA"/>
</dbReference>
<dbReference type="PANTHER" id="PTHR43115:SF4">
    <property type="entry name" value="DEHYDROGENASE_REDUCTASE SDR FAMILY MEMBER 11"/>
    <property type="match status" value="1"/>
</dbReference>
<name>A0A0A9WH69_LYGHE</name>
<dbReference type="Gene3D" id="3.40.50.720">
    <property type="entry name" value="NAD(P)-binding Rossmann-like Domain"/>
    <property type="match status" value="1"/>
</dbReference>
<dbReference type="InterPro" id="IPR020904">
    <property type="entry name" value="Sc_DH/Rdtase_CS"/>
</dbReference>
<dbReference type="Pfam" id="PF00106">
    <property type="entry name" value="adh_short"/>
    <property type="match status" value="1"/>
</dbReference>
<reference evidence="4" key="1">
    <citation type="journal article" date="2014" name="PLoS ONE">
        <title>Transcriptome-Based Identification of ABC Transporters in the Western Tarnished Plant Bug Lygus hesperus.</title>
        <authorList>
            <person name="Hull J.J."/>
            <person name="Chaney K."/>
            <person name="Geib S.M."/>
            <person name="Fabrick J.A."/>
            <person name="Brent C.S."/>
            <person name="Walsh D."/>
            <person name="Lavine L.C."/>
        </authorList>
    </citation>
    <scope>NUCLEOTIDE SEQUENCE</scope>
</reference>
<evidence type="ECO:0000256" key="1">
    <source>
        <dbReference type="ARBA" id="ARBA00006484"/>
    </source>
</evidence>
<evidence type="ECO:0000256" key="2">
    <source>
        <dbReference type="ARBA" id="ARBA00023002"/>
    </source>
</evidence>
<comment type="similarity">
    <text evidence="1 3">Belongs to the short-chain dehydrogenases/reductases (SDR) family.</text>
</comment>
<dbReference type="PROSITE" id="PS00061">
    <property type="entry name" value="ADH_SHORT"/>
    <property type="match status" value="1"/>
</dbReference>
<protein>
    <submittedName>
        <fullName evidence="4">Dehydrogenase/reductase SDR family member 11</fullName>
    </submittedName>
</protein>
<evidence type="ECO:0000313" key="4">
    <source>
        <dbReference type="EMBL" id="JAG06751.1"/>
    </source>
</evidence>
<accession>A0A0A9WH69</accession>
<dbReference type="GO" id="GO:0016616">
    <property type="term" value="F:oxidoreductase activity, acting on the CH-OH group of donors, NAD or NADP as acceptor"/>
    <property type="evidence" value="ECO:0007669"/>
    <property type="project" value="UniProtKB-ARBA"/>
</dbReference>